<reference evidence="1" key="1">
    <citation type="submission" date="2020-11" db="EMBL/GenBank/DDBJ databases">
        <authorList>
            <person name="Whitehead M."/>
        </authorList>
    </citation>
    <scope>NUCLEOTIDE SEQUENCE</scope>
    <source>
        <strain evidence="1">EGII</strain>
    </source>
</reference>
<keyword evidence="2" id="KW-1185">Reference proteome</keyword>
<protein>
    <submittedName>
        <fullName evidence="1">(Mediterranean fruit fly) hypothetical protein</fullName>
    </submittedName>
</protein>
<dbReference type="Proteomes" id="UP000606786">
    <property type="component" value="Unassembled WGS sequence"/>
</dbReference>
<accession>A0A811V5N3</accession>
<dbReference type="AlphaFoldDB" id="A0A811V5N3"/>
<proteinExistence type="predicted"/>
<sequence>MAKHNLWLLHATTPVGSYQFSSKLVSRLALERLEYVAETRSARKLKESKRGRLAAVLKCNTGEYMIAGRAKRQRTCAVAFRQNPRIQQPRSAVEALKRAPRIICKWLRQLVARSTAAALIVLSKCM</sequence>
<comment type="caution">
    <text evidence="1">The sequence shown here is derived from an EMBL/GenBank/DDBJ whole genome shotgun (WGS) entry which is preliminary data.</text>
</comment>
<evidence type="ECO:0000313" key="2">
    <source>
        <dbReference type="Proteomes" id="UP000606786"/>
    </source>
</evidence>
<evidence type="ECO:0000313" key="1">
    <source>
        <dbReference type="EMBL" id="CAD7005858.1"/>
    </source>
</evidence>
<name>A0A811V5N3_CERCA</name>
<gene>
    <name evidence="1" type="ORF">CCAP1982_LOCUS14200</name>
</gene>
<organism evidence="1 2">
    <name type="scientific">Ceratitis capitata</name>
    <name type="common">Mediterranean fruit fly</name>
    <name type="synonym">Tephritis capitata</name>
    <dbReference type="NCBI Taxonomy" id="7213"/>
    <lineage>
        <taxon>Eukaryota</taxon>
        <taxon>Metazoa</taxon>
        <taxon>Ecdysozoa</taxon>
        <taxon>Arthropoda</taxon>
        <taxon>Hexapoda</taxon>
        <taxon>Insecta</taxon>
        <taxon>Pterygota</taxon>
        <taxon>Neoptera</taxon>
        <taxon>Endopterygota</taxon>
        <taxon>Diptera</taxon>
        <taxon>Brachycera</taxon>
        <taxon>Muscomorpha</taxon>
        <taxon>Tephritoidea</taxon>
        <taxon>Tephritidae</taxon>
        <taxon>Ceratitis</taxon>
        <taxon>Ceratitis</taxon>
    </lineage>
</organism>
<dbReference type="EMBL" id="CAJHJT010000034">
    <property type="protein sequence ID" value="CAD7005858.1"/>
    <property type="molecule type" value="Genomic_DNA"/>
</dbReference>